<dbReference type="GO" id="GO:0008234">
    <property type="term" value="F:cysteine-type peptidase activity"/>
    <property type="evidence" value="ECO:0007669"/>
    <property type="project" value="InterPro"/>
</dbReference>
<evidence type="ECO:0000313" key="4">
    <source>
        <dbReference type="EMBL" id="KAI7753727.1"/>
    </source>
</evidence>
<dbReference type="PANTHER" id="PTHR12411">
    <property type="entry name" value="CYSTEINE PROTEASE FAMILY C1-RELATED"/>
    <property type="match status" value="1"/>
</dbReference>
<evidence type="ECO:0000256" key="1">
    <source>
        <dbReference type="ARBA" id="ARBA00008455"/>
    </source>
</evidence>
<dbReference type="PRINTS" id="PR00705">
    <property type="entry name" value="PAPAIN"/>
</dbReference>
<gene>
    <name evidence="4" type="ORF">M8C21_032655</name>
</gene>
<accession>A0AAD5D652</accession>
<dbReference type="InterPro" id="IPR013128">
    <property type="entry name" value="Peptidase_C1A"/>
</dbReference>
<dbReference type="AlphaFoldDB" id="A0AAD5D652"/>
<dbReference type="Proteomes" id="UP001206925">
    <property type="component" value="Unassembled WGS sequence"/>
</dbReference>
<dbReference type="GO" id="GO:0006508">
    <property type="term" value="P:proteolysis"/>
    <property type="evidence" value="ECO:0007669"/>
    <property type="project" value="InterPro"/>
</dbReference>
<proteinExistence type="inferred from homology"/>
<feature type="non-terminal residue" evidence="4">
    <location>
        <position position="185"/>
    </location>
</feature>
<feature type="domain" description="Peptidase C1A papain C-terminal" evidence="3">
    <location>
        <begin position="3"/>
        <end position="183"/>
    </location>
</feature>
<dbReference type="InterPro" id="IPR039417">
    <property type="entry name" value="Peptidase_C1A_papain-like"/>
</dbReference>
<keyword evidence="2" id="KW-1015">Disulfide bond</keyword>
<evidence type="ECO:0000259" key="3">
    <source>
        <dbReference type="SMART" id="SM00645"/>
    </source>
</evidence>
<dbReference type="Pfam" id="PF00112">
    <property type="entry name" value="Peptidase_C1"/>
    <property type="match status" value="2"/>
</dbReference>
<organism evidence="4 5">
    <name type="scientific">Ambrosia artemisiifolia</name>
    <name type="common">Common ragweed</name>
    <dbReference type="NCBI Taxonomy" id="4212"/>
    <lineage>
        <taxon>Eukaryota</taxon>
        <taxon>Viridiplantae</taxon>
        <taxon>Streptophyta</taxon>
        <taxon>Embryophyta</taxon>
        <taxon>Tracheophyta</taxon>
        <taxon>Spermatophyta</taxon>
        <taxon>Magnoliopsida</taxon>
        <taxon>eudicotyledons</taxon>
        <taxon>Gunneridae</taxon>
        <taxon>Pentapetalae</taxon>
        <taxon>asterids</taxon>
        <taxon>campanulids</taxon>
        <taxon>Asterales</taxon>
        <taxon>Asteraceae</taxon>
        <taxon>Asteroideae</taxon>
        <taxon>Heliantheae alliance</taxon>
        <taxon>Heliantheae</taxon>
        <taxon>Ambrosia</taxon>
    </lineage>
</organism>
<dbReference type="CDD" id="cd02248">
    <property type="entry name" value="Peptidase_C1A"/>
    <property type="match status" value="1"/>
</dbReference>
<protein>
    <recommendedName>
        <fullName evidence="3">Peptidase C1A papain C-terminal domain-containing protein</fullName>
    </recommendedName>
</protein>
<comment type="caution">
    <text evidence="4">The sequence shown here is derived from an EMBL/GenBank/DDBJ whole genome shotgun (WGS) entry which is preliminary data.</text>
</comment>
<reference evidence="4" key="1">
    <citation type="submission" date="2022-06" db="EMBL/GenBank/DDBJ databases">
        <title>Uncovering the hologenomic basis of an extraordinary plant invasion.</title>
        <authorList>
            <person name="Bieker V.C."/>
            <person name="Martin M.D."/>
            <person name="Gilbert T."/>
            <person name="Hodgins K."/>
            <person name="Battlay P."/>
            <person name="Petersen B."/>
            <person name="Wilson J."/>
        </authorList>
    </citation>
    <scope>NUCLEOTIDE SEQUENCE</scope>
    <source>
        <strain evidence="4">AA19_3_7</strain>
        <tissue evidence="4">Leaf</tissue>
    </source>
</reference>
<dbReference type="SUPFAM" id="SSF54001">
    <property type="entry name" value="Cysteine proteinases"/>
    <property type="match status" value="1"/>
</dbReference>
<evidence type="ECO:0000313" key="5">
    <source>
        <dbReference type="Proteomes" id="UP001206925"/>
    </source>
</evidence>
<sequence>NLIPVMSSTCWAFAATATLEALHKISTGETVTLSEQQLIDCDKKFNLHGSVGGYVIRAYCFVIDNGGLCSDIDYPYRGSKGGCSKEAKNVTTIDGICLVMPNNEEALKIVVSKQPGICEVPCHYNKDHAVTIVGYGTEDGKDYWICRNSYGVSWGEEGYFRLRRNVEDPRGIGGIAMSPLYPWKE</sequence>
<keyword evidence="5" id="KW-1185">Reference proteome</keyword>
<dbReference type="SMART" id="SM00645">
    <property type="entry name" value="Pept_C1"/>
    <property type="match status" value="1"/>
</dbReference>
<dbReference type="InterPro" id="IPR000668">
    <property type="entry name" value="Peptidase_C1A_C"/>
</dbReference>
<dbReference type="InterPro" id="IPR038765">
    <property type="entry name" value="Papain-like_cys_pep_sf"/>
</dbReference>
<name>A0AAD5D652_AMBAR</name>
<comment type="similarity">
    <text evidence="1">Belongs to the peptidase C1 family.</text>
</comment>
<evidence type="ECO:0000256" key="2">
    <source>
        <dbReference type="ARBA" id="ARBA00023157"/>
    </source>
</evidence>
<dbReference type="Gene3D" id="3.90.70.10">
    <property type="entry name" value="Cysteine proteinases"/>
    <property type="match status" value="1"/>
</dbReference>
<dbReference type="EMBL" id="JAMZMK010005294">
    <property type="protein sequence ID" value="KAI7753727.1"/>
    <property type="molecule type" value="Genomic_DNA"/>
</dbReference>